<comment type="caution">
    <text evidence="2">The sequence shown here is derived from an EMBL/GenBank/DDBJ whole genome shotgun (WGS) entry which is preliminary data.</text>
</comment>
<evidence type="ECO:0000313" key="3">
    <source>
        <dbReference type="Proteomes" id="UP000703661"/>
    </source>
</evidence>
<proteinExistence type="predicted"/>
<reference evidence="2" key="1">
    <citation type="journal article" date="2020" name="Fungal Divers.">
        <title>Resolving the Mortierellaceae phylogeny through synthesis of multi-gene phylogenetics and phylogenomics.</title>
        <authorList>
            <person name="Vandepol N."/>
            <person name="Liber J."/>
            <person name="Desiro A."/>
            <person name="Na H."/>
            <person name="Kennedy M."/>
            <person name="Barry K."/>
            <person name="Grigoriev I.V."/>
            <person name="Miller A.N."/>
            <person name="O'Donnell K."/>
            <person name="Stajich J.E."/>
            <person name="Bonito G."/>
        </authorList>
    </citation>
    <scope>NUCLEOTIDE SEQUENCE</scope>
    <source>
        <strain evidence="2">NRRL 2769</strain>
    </source>
</reference>
<accession>A0A9P6MFI7</accession>
<evidence type="ECO:0000256" key="1">
    <source>
        <dbReference type="SAM" id="MobiDB-lite"/>
    </source>
</evidence>
<dbReference type="EMBL" id="JAAAID010003623">
    <property type="protein sequence ID" value="KAF9996777.1"/>
    <property type="molecule type" value="Genomic_DNA"/>
</dbReference>
<dbReference type="AlphaFoldDB" id="A0A9P6MFI7"/>
<feature type="region of interest" description="Disordered" evidence="1">
    <location>
        <begin position="1"/>
        <end position="28"/>
    </location>
</feature>
<keyword evidence="3" id="KW-1185">Reference proteome</keyword>
<dbReference type="Proteomes" id="UP000703661">
    <property type="component" value="Unassembled WGS sequence"/>
</dbReference>
<organism evidence="2 3">
    <name type="scientific">Entomortierella chlamydospora</name>
    <dbReference type="NCBI Taxonomy" id="101097"/>
    <lineage>
        <taxon>Eukaryota</taxon>
        <taxon>Fungi</taxon>
        <taxon>Fungi incertae sedis</taxon>
        <taxon>Mucoromycota</taxon>
        <taxon>Mortierellomycotina</taxon>
        <taxon>Mortierellomycetes</taxon>
        <taxon>Mortierellales</taxon>
        <taxon>Mortierellaceae</taxon>
        <taxon>Entomortierella</taxon>
    </lineage>
</organism>
<evidence type="ECO:0000313" key="2">
    <source>
        <dbReference type="EMBL" id="KAF9996777.1"/>
    </source>
</evidence>
<sequence length="59" mass="6374">MEEVAVRGTVLPGPPADGDAPTLVGQGPGQELEEDAYEIEDEFLPSMERNAPKDRKSYA</sequence>
<gene>
    <name evidence="2" type="ORF">BGZ80_007171</name>
</gene>
<protein>
    <submittedName>
        <fullName evidence="2">Uncharacterized protein</fullName>
    </submittedName>
</protein>
<name>A0A9P6MFI7_9FUNG</name>